<keyword evidence="2" id="KW-1185">Reference proteome</keyword>
<accession>A0ABR4ZKD7</accession>
<protein>
    <recommendedName>
        <fullName evidence="3">Diacylglycerol O-acyltransferase</fullName>
    </recommendedName>
</protein>
<dbReference type="RefSeq" id="WP_043666400.1">
    <property type="nucleotide sequence ID" value="NZ_BDCI01000017.1"/>
</dbReference>
<comment type="caution">
    <text evidence="1">The sequence shown here is derived from an EMBL/GenBank/DDBJ whole genome shotgun (WGS) entry which is preliminary data.</text>
</comment>
<gene>
    <name evidence="1" type="ORF">FG87_07245</name>
</gene>
<evidence type="ECO:0000313" key="1">
    <source>
        <dbReference type="EMBL" id="KIA65419.1"/>
    </source>
</evidence>
<proteinExistence type="predicted"/>
<name>A0ABR4ZKD7_9NOCA</name>
<evidence type="ECO:0000313" key="2">
    <source>
        <dbReference type="Proteomes" id="UP000031364"/>
    </source>
</evidence>
<reference evidence="1 2" key="1">
    <citation type="journal article" date="2014" name="Int. J. Syst. Evol. Microbiol.">
        <title>Nocardia vulneris sp. nov., isolated from wounds of human patients in North America.</title>
        <authorList>
            <person name="Lasker B.A."/>
            <person name="Bell M."/>
            <person name="Klenk H.P."/>
            <person name="Sproer C."/>
            <person name="Schumann C."/>
            <person name="Schumann P."/>
            <person name="Brown J.M."/>
        </authorList>
    </citation>
    <scope>NUCLEOTIDE SEQUENCE [LARGE SCALE GENOMIC DNA]</scope>
    <source>
        <strain evidence="1 2">W9851</strain>
    </source>
</reference>
<dbReference type="Proteomes" id="UP000031364">
    <property type="component" value="Unassembled WGS sequence"/>
</dbReference>
<sequence>MVGVIVPHRMADLDCASARTQVRSDTVSIHAIWLFDTALSDATLDRFHRLLQRGVLGRVAATPFIGTAGDRWVRAHAFAPVERYAGALPREHVTDWIAERARGELDTYGGPAWRLSVTTLDDGGSAVSLLVSHTLTDGLALIRALEEAAASSPRAWSFEADRVGRFRLFVSDLFAAVRRVAALAPAVPTVTRFIRESRQQPHHGSVAPPPAPLTATLPTDFTLPFVLAVVPADQWRKQAEARGGNDASLAVAVMAELATRVGRTDAQGRARIAMPVSIRQPQHDTRGNALGAIDLVVDRTGANDDLTEIRAEVKRKLQRRESDGRAYAALLKLALVLPPSVFRKLARDLTKDQVTTGCSYVTCPDPLVRTVAGVPASIFSLGLITQRLEALDEVYRCGGYLFGGFVASNDAICLRIQGLHPPHPLDRQQLSAAVGSILDDYGLAPVFL</sequence>
<organism evidence="1 2">
    <name type="scientific">Nocardia vulneris</name>
    <dbReference type="NCBI Taxonomy" id="1141657"/>
    <lineage>
        <taxon>Bacteria</taxon>
        <taxon>Bacillati</taxon>
        <taxon>Actinomycetota</taxon>
        <taxon>Actinomycetes</taxon>
        <taxon>Mycobacteriales</taxon>
        <taxon>Nocardiaceae</taxon>
        <taxon>Nocardia</taxon>
    </lineage>
</organism>
<evidence type="ECO:0008006" key="3">
    <source>
        <dbReference type="Google" id="ProtNLM"/>
    </source>
</evidence>
<dbReference type="EMBL" id="JNFP01000007">
    <property type="protein sequence ID" value="KIA65419.1"/>
    <property type="molecule type" value="Genomic_DNA"/>
</dbReference>